<dbReference type="CDD" id="cd06462">
    <property type="entry name" value="Peptidase_S24_S26"/>
    <property type="match status" value="1"/>
</dbReference>
<reference evidence="1 2" key="1">
    <citation type="journal article" date="2013" name="Genome Announc.">
        <title>Complete Genome Sequence of Glaciecola psychrophila Strain 170T.</title>
        <authorList>
            <person name="Yin J."/>
            <person name="Chen J."/>
            <person name="Liu G."/>
            <person name="Yu Y."/>
            <person name="Song L."/>
            <person name="Wang X."/>
            <person name="Qu X."/>
        </authorList>
    </citation>
    <scope>NUCLEOTIDE SEQUENCE [LARGE SCALE GENOMIC DNA]</scope>
    <source>
        <strain evidence="1 2">170</strain>
    </source>
</reference>
<dbReference type="AlphaFoldDB" id="K6Z0M8"/>
<name>K6Z0M8_9ALTE</name>
<organism evidence="1 2">
    <name type="scientific">Paraglaciecola psychrophila 170</name>
    <dbReference type="NCBI Taxonomy" id="1129794"/>
    <lineage>
        <taxon>Bacteria</taxon>
        <taxon>Pseudomonadati</taxon>
        <taxon>Pseudomonadota</taxon>
        <taxon>Gammaproteobacteria</taxon>
        <taxon>Alteromonadales</taxon>
        <taxon>Alteromonadaceae</taxon>
        <taxon>Paraglaciecola</taxon>
    </lineage>
</organism>
<dbReference type="Proteomes" id="UP000011864">
    <property type="component" value="Chromosome"/>
</dbReference>
<evidence type="ECO:0000313" key="1">
    <source>
        <dbReference type="EMBL" id="AGH46692.1"/>
    </source>
</evidence>
<proteinExistence type="predicted"/>
<gene>
    <name evidence="1" type="ORF">C427_4593</name>
</gene>
<evidence type="ECO:0008006" key="3">
    <source>
        <dbReference type="Google" id="ProtNLM"/>
    </source>
</evidence>
<dbReference type="Gene3D" id="2.10.109.10">
    <property type="entry name" value="Umud Fragment, subunit A"/>
    <property type="match status" value="1"/>
</dbReference>
<sequence>MTPTFYQGDYVLCLTWPLFRFTESQVVVVNHPKYQTIIKRIKCIQQISDNRSYWLVGDNPQSTSSQELGFVTQKNIAGLVLLKIANKR</sequence>
<dbReference type="eggNOG" id="COG0681">
    <property type="taxonomic scope" value="Bacteria"/>
</dbReference>
<keyword evidence="2" id="KW-1185">Reference proteome</keyword>
<dbReference type="SUPFAM" id="SSF51306">
    <property type="entry name" value="LexA/Signal peptidase"/>
    <property type="match status" value="1"/>
</dbReference>
<dbReference type="PATRIC" id="fig|1129794.4.peg.4572"/>
<dbReference type="InterPro" id="IPR036286">
    <property type="entry name" value="LexA/Signal_pep-like_sf"/>
</dbReference>
<evidence type="ECO:0000313" key="2">
    <source>
        <dbReference type="Proteomes" id="UP000011864"/>
    </source>
</evidence>
<dbReference type="HOGENOM" id="CLU_158568_0_0_6"/>
<dbReference type="EMBL" id="CP003837">
    <property type="protein sequence ID" value="AGH46692.1"/>
    <property type="molecule type" value="Genomic_DNA"/>
</dbReference>
<protein>
    <recommendedName>
        <fullName evidence="3">Nickel-type superoxide dismutase maturation protease</fullName>
    </recommendedName>
</protein>
<accession>K6Z0M8</accession>
<dbReference type="KEGG" id="gps:C427_4593"/>